<dbReference type="Pfam" id="PF16256">
    <property type="entry name" value="DUF4911"/>
    <property type="match status" value="1"/>
</dbReference>
<dbReference type="InterPro" id="IPR032587">
    <property type="entry name" value="DUF4911"/>
</dbReference>
<accession>A0A1I4STG0</accession>
<dbReference type="STRING" id="39841.SAMN05660836_01155"/>
<proteinExistence type="predicted"/>
<evidence type="ECO:0000313" key="2">
    <source>
        <dbReference type="Proteomes" id="UP000199611"/>
    </source>
</evidence>
<protein>
    <recommendedName>
        <fullName evidence="3">DUF4911 domain-containing protein</fullName>
    </recommendedName>
</protein>
<organism evidence="1 2">
    <name type="scientific">Thermodesulforhabdus norvegica</name>
    <dbReference type="NCBI Taxonomy" id="39841"/>
    <lineage>
        <taxon>Bacteria</taxon>
        <taxon>Pseudomonadati</taxon>
        <taxon>Thermodesulfobacteriota</taxon>
        <taxon>Syntrophobacteria</taxon>
        <taxon>Syntrophobacterales</taxon>
        <taxon>Thermodesulforhabdaceae</taxon>
        <taxon>Thermodesulforhabdus</taxon>
    </lineage>
</organism>
<name>A0A1I4STG0_9BACT</name>
<sequence length="93" mass="10500">MVKQSTIRYYYIKPEKIHYLSFILEAYEGVAVVTTIDRSRGLIMLQISPGQEDVMDALITCEKDSLGLQPFAGEENIETLERRPAGSDENSLC</sequence>
<keyword evidence="2" id="KW-1185">Reference proteome</keyword>
<dbReference type="OrthoDB" id="5472144at2"/>
<dbReference type="AlphaFoldDB" id="A0A1I4STG0"/>
<reference evidence="1 2" key="1">
    <citation type="submission" date="2016-10" db="EMBL/GenBank/DDBJ databases">
        <authorList>
            <person name="de Groot N.N."/>
        </authorList>
    </citation>
    <scope>NUCLEOTIDE SEQUENCE [LARGE SCALE GENOMIC DNA]</scope>
    <source>
        <strain evidence="1 2">DSM 9990</strain>
    </source>
</reference>
<evidence type="ECO:0000313" key="1">
    <source>
        <dbReference type="EMBL" id="SFM67744.1"/>
    </source>
</evidence>
<dbReference type="Proteomes" id="UP000199611">
    <property type="component" value="Unassembled WGS sequence"/>
</dbReference>
<evidence type="ECO:0008006" key="3">
    <source>
        <dbReference type="Google" id="ProtNLM"/>
    </source>
</evidence>
<dbReference type="RefSeq" id="WP_093394153.1">
    <property type="nucleotide sequence ID" value="NZ_FOUU01000002.1"/>
</dbReference>
<dbReference type="EMBL" id="FOUU01000002">
    <property type="protein sequence ID" value="SFM67744.1"/>
    <property type="molecule type" value="Genomic_DNA"/>
</dbReference>
<gene>
    <name evidence="1" type="ORF">SAMN05660836_01155</name>
</gene>